<dbReference type="InterPro" id="IPR052797">
    <property type="entry name" value="RegFact_GeneExpr_CellDeath"/>
</dbReference>
<gene>
    <name evidence="2" type="ORF">DdX_03106</name>
</gene>
<reference evidence="2" key="1">
    <citation type="submission" date="2022-01" db="EMBL/GenBank/DDBJ databases">
        <title>Genome Sequence Resource for Two Populations of Ditylenchus destructor, the Migratory Endoparasitic Phytonematode.</title>
        <authorList>
            <person name="Zhang H."/>
            <person name="Lin R."/>
            <person name="Xie B."/>
        </authorList>
    </citation>
    <scope>NUCLEOTIDE SEQUENCE</scope>
    <source>
        <strain evidence="2">BazhouSP</strain>
    </source>
</reference>
<accession>A0AAD4NFA2</accession>
<dbReference type="PANTHER" id="PTHR33936:SF25">
    <property type="entry name" value="C2H2-TYPE DOMAIN-CONTAINING PROTEIN"/>
    <property type="match status" value="1"/>
</dbReference>
<feature type="compositionally biased region" description="Basic and acidic residues" evidence="1">
    <location>
        <begin position="107"/>
        <end position="116"/>
    </location>
</feature>
<dbReference type="EMBL" id="JAKKPZ010000002">
    <property type="protein sequence ID" value="KAI1726387.1"/>
    <property type="molecule type" value="Genomic_DNA"/>
</dbReference>
<protein>
    <submittedName>
        <fullName evidence="2">Zinc finger transcription factor family protein 17</fullName>
    </submittedName>
</protein>
<sequence length="453" mass="50153">MEGSVPNLTGFDIASIVGRLSTSPSKTLIDPSLTNLLNQHIKSIVEHYAASTAAVPNPMILQKSACTNAIVPEEIQSTSVDIKDEPFIDVQNNTPPPASTGEEELGEAMKSRGTRHAEDEHGLILPIIYKNFETQQEFDKWISYLREERNTEFVSKCGRKRLSNGSLLGYLVCAKSGSEAWKNKKKTAKSLKTCSAYLKVLRNETTGRIEIEGCLDHTGHEFMLTESKSTSIEHSNGWLNEGAPFTEVCAQIESRRVGESSYLNCHPVNETVQVDELNSKSLDIINANPAVSDTMMNFLNILRQKDVDANLKQPKQLSLPDNPASSNMELTSKRIQRNSDSTASVKSLGCAYVNVDLERRKLAMLEQFQGLQLRVLTLWRGLLIEDCHVPSPSIDRWLNNASFLTLPCVPGVSLIVCGFYPAGRTPKCVLQGIRVCRAHSSAIPRSSFLFLQT</sequence>
<dbReference type="Proteomes" id="UP001201812">
    <property type="component" value="Unassembled WGS sequence"/>
</dbReference>
<organism evidence="2 3">
    <name type="scientific">Ditylenchus destructor</name>
    <dbReference type="NCBI Taxonomy" id="166010"/>
    <lineage>
        <taxon>Eukaryota</taxon>
        <taxon>Metazoa</taxon>
        <taxon>Ecdysozoa</taxon>
        <taxon>Nematoda</taxon>
        <taxon>Chromadorea</taxon>
        <taxon>Rhabditida</taxon>
        <taxon>Tylenchina</taxon>
        <taxon>Tylenchomorpha</taxon>
        <taxon>Sphaerularioidea</taxon>
        <taxon>Anguinidae</taxon>
        <taxon>Anguininae</taxon>
        <taxon>Ditylenchus</taxon>
    </lineage>
</organism>
<proteinExistence type="predicted"/>
<evidence type="ECO:0000313" key="3">
    <source>
        <dbReference type="Proteomes" id="UP001201812"/>
    </source>
</evidence>
<feature type="region of interest" description="Disordered" evidence="1">
    <location>
        <begin position="87"/>
        <end position="116"/>
    </location>
</feature>
<name>A0AAD4NFA2_9BILA</name>
<dbReference type="PANTHER" id="PTHR33936">
    <property type="entry name" value="PROTEIN CBG17840"/>
    <property type="match status" value="1"/>
</dbReference>
<dbReference type="AlphaFoldDB" id="A0AAD4NFA2"/>
<evidence type="ECO:0000313" key="2">
    <source>
        <dbReference type="EMBL" id="KAI1726387.1"/>
    </source>
</evidence>
<evidence type="ECO:0000256" key="1">
    <source>
        <dbReference type="SAM" id="MobiDB-lite"/>
    </source>
</evidence>
<comment type="caution">
    <text evidence="2">The sequence shown here is derived from an EMBL/GenBank/DDBJ whole genome shotgun (WGS) entry which is preliminary data.</text>
</comment>
<keyword evidence="3" id="KW-1185">Reference proteome</keyword>